<sequence length="65" mass="7310">MEKLKSAENGKDKGWIAGLVGWLRCSVSLWPLPIFVYLVWQQQQKQQQQATGNITGPKRPTGNLS</sequence>
<proteinExistence type="predicted"/>
<reference evidence="2 3" key="2">
    <citation type="journal article" date="2008" name="Bioinformatics">
        <title>Assembly reconciliation.</title>
        <authorList>
            <person name="Zimin A.V."/>
            <person name="Smith D.R."/>
            <person name="Sutton G."/>
            <person name="Yorke J.A."/>
        </authorList>
    </citation>
    <scope>NUCLEOTIDE SEQUENCE [LARGE SCALE GENOMIC DNA]</scope>
    <source>
        <strain evidence="2 3">TSC#14021-0224.01</strain>
    </source>
</reference>
<gene>
    <name evidence="2" type="primary">Dere\GG17315</name>
    <name evidence="2" type="ORF">Dere_GG17315</name>
</gene>
<evidence type="ECO:0000313" key="3">
    <source>
        <dbReference type="Proteomes" id="UP000008711"/>
    </source>
</evidence>
<dbReference type="Proteomes" id="UP000008711">
    <property type="component" value="Unassembled WGS sequence"/>
</dbReference>
<keyword evidence="1" id="KW-0472">Membrane</keyword>
<protein>
    <submittedName>
        <fullName evidence="2">GG17315</fullName>
    </submittedName>
</protein>
<keyword evidence="3" id="KW-1185">Reference proteome</keyword>
<organism evidence="2 3">
    <name type="scientific">Drosophila erecta</name>
    <name type="common">Fruit fly</name>
    <dbReference type="NCBI Taxonomy" id="7220"/>
    <lineage>
        <taxon>Eukaryota</taxon>
        <taxon>Metazoa</taxon>
        <taxon>Ecdysozoa</taxon>
        <taxon>Arthropoda</taxon>
        <taxon>Hexapoda</taxon>
        <taxon>Insecta</taxon>
        <taxon>Pterygota</taxon>
        <taxon>Neoptera</taxon>
        <taxon>Endopterygota</taxon>
        <taxon>Diptera</taxon>
        <taxon>Brachycera</taxon>
        <taxon>Muscomorpha</taxon>
        <taxon>Ephydroidea</taxon>
        <taxon>Drosophilidae</taxon>
        <taxon>Drosophila</taxon>
        <taxon>Sophophora</taxon>
    </lineage>
</organism>
<feature type="transmembrane region" description="Helical" evidence="1">
    <location>
        <begin position="15"/>
        <end position="40"/>
    </location>
</feature>
<dbReference type="EMBL" id="CH954181">
    <property type="protein sequence ID" value="EDV49689.1"/>
    <property type="molecule type" value="Genomic_DNA"/>
</dbReference>
<reference evidence="2 3" key="1">
    <citation type="journal article" date="2007" name="Nature">
        <title>Evolution of genes and genomes on the Drosophila phylogeny.</title>
        <authorList>
            <consortium name="Drosophila 12 Genomes Consortium"/>
            <person name="Clark A.G."/>
            <person name="Eisen M.B."/>
            <person name="Smith D.R."/>
            <person name="Bergman C.M."/>
            <person name="Oliver B."/>
            <person name="Markow T.A."/>
            <person name="Kaufman T.C."/>
            <person name="Kellis M."/>
            <person name="Gelbart W."/>
            <person name="Iyer V.N."/>
            <person name="Pollard D.A."/>
            <person name="Sackton T.B."/>
            <person name="Larracuente A.M."/>
            <person name="Singh N.D."/>
            <person name="Abad J.P."/>
            <person name="Abt D.N."/>
            <person name="Adryan B."/>
            <person name="Aguade M."/>
            <person name="Akashi H."/>
            <person name="Anderson W.W."/>
            <person name="Aquadro C.F."/>
            <person name="Ardell D.H."/>
            <person name="Arguello R."/>
            <person name="Artieri C.G."/>
            <person name="Barbash D.A."/>
            <person name="Barker D."/>
            <person name="Barsanti P."/>
            <person name="Batterham P."/>
            <person name="Batzoglou S."/>
            <person name="Begun D."/>
            <person name="Bhutkar A."/>
            <person name="Blanco E."/>
            <person name="Bosak S.A."/>
            <person name="Bradley R.K."/>
            <person name="Brand A.D."/>
            <person name="Brent M.R."/>
            <person name="Brooks A.N."/>
            <person name="Brown R.H."/>
            <person name="Butlin R.K."/>
            <person name="Caggese C."/>
            <person name="Calvi B.R."/>
            <person name="Bernardo de Carvalho A."/>
            <person name="Caspi A."/>
            <person name="Castrezana S."/>
            <person name="Celniker S.E."/>
            <person name="Chang J.L."/>
            <person name="Chapple C."/>
            <person name="Chatterji S."/>
            <person name="Chinwalla A."/>
            <person name="Civetta A."/>
            <person name="Clifton S.W."/>
            <person name="Comeron J.M."/>
            <person name="Costello J.C."/>
            <person name="Coyne J.A."/>
            <person name="Daub J."/>
            <person name="David R.G."/>
            <person name="Delcher A.L."/>
            <person name="Delehaunty K."/>
            <person name="Do C.B."/>
            <person name="Ebling H."/>
            <person name="Edwards K."/>
            <person name="Eickbush T."/>
            <person name="Evans J.D."/>
            <person name="Filipski A."/>
            <person name="Findeiss S."/>
            <person name="Freyhult E."/>
            <person name="Fulton L."/>
            <person name="Fulton R."/>
            <person name="Garcia A.C."/>
            <person name="Gardiner A."/>
            <person name="Garfield D.A."/>
            <person name="Garvin B.E."/>
            <person name="Gibson G."/>
            <person name="Gilbert D."/>
            <person name="Gnerre S."/>
            <person name="Godfrey J."/>
            <person name="Good R."/>
            <person name="Gotea V."/>
            <person name="Gravely B."/>
            <person name="Greenberg A.J."/>
            <person name="Griffiths-Jones S."/>
            <person name="Gross S."/>
            <person name="Guigo R."/>
            <person name="Gustafson E.A."/>
            <person name="Haerty W."/>
            <person name="Hahn M.W."/>
            <person name="Halligan D.L."/>
            <person name="Halpern A.L."/>
            <person name="Halter G.M."/>
            <person name="Han M.V."/>
            <person name="Heger A."/>
            <person name="Hillier L."/>
            <person name="Hinrichs A.S."/>
            <person name="Holmes I."/>
            <person name="Hoskins R.A."/>
            <person name="Hubisz M.J."/>
            <person name="Hultmark D."/>
            <person name="Huntley M.A."/>
            <person name="Jaffe D.B."/>
            <person name="Jagadeeshan S."/>
            <person name="Jeck W.R."/>
            <person name="Johnson J."/>
            <person name="Jones C.D."/>
            <person name="Jordan W.C."/>
            <person name="Karpen G.H."/>
            <person name="Kataoka E."/>
            <person name="Keightley P.D."/>
            <person name="Kheradpour P."/>
            <person name="Kirkness E.F."/>
            <person name="Koerich L.B."/>
            <person name="Kristiansen K."/>
            <person name="Kudrna D."/>
            <person name="Kulathinal R.J."/>
            <person name="Kumar S."/>
            <person name="Kwok R."/>
            <person name="Lander E."/>
            <person name="Langley C.H."/>
            <person name="Lapoint R."/>
            <person name="Lazzaro B.P."/>
            <person name="Lee S.J."/>
            <person name="Levesque L."/>
            <person name="Li R."/>
            <person name="Lin C.F."/>
            <person name="Lin M.F."/>
            <person name="Lindblad-Toh K."/>
            <person name="Llopart A."/>
            <person name="Long M."/>
            <person name="Low L."/>
            <person name="Lozovsky E."/>
            <person name="Lu J."/>
            <person name="Luo M."/>
            <person name="Machado C.A."/>
            <person name="Makalowski W."/>
            <person name="Marzo M."/>
            <person name="Matsuda M."/>
            <person name="Matzkin L."/>
            <person name="McAllister B."/>
            <person name="McBride C.S."/>
            <person name="McKernan B."/>
            <person name="McKernan K."/>
            <person name="Mendez-Lago M."/>
            <person name="Minx P."/>
            <person name="Mollenhauer M.U."/>
            <person name="Montooth K."/>
            <person name="Mount S.M."/>
            <person name="Mu X."/>
            <person name="Myers E."/>
            <person name="Negre B."/>
            <person name="Newfeld S."/>
            <person name="Nielsen R."/>
            <person name="Noor M.A."/>
            <person name="O'Grady P."/>
            <person name="Pachter L."/>
            <person name="Papaceit M."/>
            <person name="Parisi M.J."/>
            <person name="Parisi M."/>
            <person name="Parts L."/>
            <person name="Pedersen J.S."/>
            <person name="Pesole G."/>
            <person name="Phillippy A.M."/>
            <person name="Ponting C.P."/>
            <person name="Pop M."/>
            <person name="Porcelli D."/>
            <person name="Powell J.R."/>
            <person name="Prohaska S."/>
            <person name="Pruitt K."/>
            <person name="Puig M."/>
            <person name="Quesneville H."/>
            <person name="Ram K.R."/>
            <person name="Rand D."/>
            <person name="Rasmussen M.D."/>
            <person name="Reed L.K."/>
            <person name="Reenan R."/>
            <person name="Reily A."/>
            <person name="Remington K.A."/>
            <person name="Rieger T.T."/>
            <person name="Ritchie M.G."/>
            <person name="Robin C."/>
            <person name="Rogers Y.H."/>
            <person name="Rohde C."/>
            <person name="Rozas J."/>
            <person name="Rubenfield M.J."/>
            <person name="Ruiz A."/>
            <person name="Russo S."/>
            <person name="Salzberg S.L."/>
            <person name="Sanchez-Gracia A."/>
            <person name="Saranga D.J."/>
            <person name="Sato H."/>
            <person name="Schaeffer S.W."/>
            <person name="Schatz M.C."/>
            <person name="Schlenke T."/>
            <person name="Schwartz R."/>
            <person name="Segarra C."/>
            <person name="Singh R.S."/>
            <person name="Sirot L."/>
            <person name="Sirota M."/>
            <person name="Sisneros N.B."/>
            <person name="Smith C.D."/>
            <person name="Smith T.F."/>
            <person name="Spieth J."/>
            <person name="Stage D.E."/>
            <person name="Stark A."/>
            <person name="Stephan W."/>
            <person name="Strausberg R.L."/>
            <person name="Strempel S."/>
            <person name="Sturgill D."/>
            <person name="Sutton G."/>
            <person name="Sutton G.G."/>
            <person name="Tao W."/>
            <person name="Teichmann S."/>
            <person name="Tobari Y.N."/>
            <person name="Tomimura Y."/>
            <person name="Tsolas J.M."/>
            <person name="Valente V.L."/>
            <person name="Venter E."/>
            <person name="Venter J.C."/>
            <person name="Vicario S."/>
            <person name="Vieira F.G."/>
            <person name="Vilella A.J."/>
            <person name="Villasante A."/>
            <person name="Walenz B."/>
            <person name="Wang J."/>
            <person name="Wasserman M."/>
            <person name="Watts T."/>
            <person name="Wilson D."/>
            <person name="Wilson R.K."/>
            <person name="Wing R.A."/>
            <person name="Wolfner M.F."/>
            <person name="Wong A."/>
            <person name="Wong G.K."/>
            <person name="Wu C.I."/>
            <person name="Wu G."/>
            <person name="Yamamoto D."/>
            <person name="Yang H.P."/>
            <person name="Yang S.P."/>
            <person name="Yorke J.A."/>
            <person name="Yoshida K."/>
            <person name="Zdobnov E."/>
            <person name="Zhang P."/>
            <person name="Zhang Y."/>
            <person name="Zimin A.V."/>
            <person name="Baldwin J."/>
            <person name="Abdouelleil A."/>
            <person name="Abdulkadir J."/>
            <person name="Abebe A."/>
            <person name="Abera B."/>
            <person name="Abreu J."/>
            <person name="Acer S.C."/>
            <person name="Aftuck L."/>
            <person name="Alexander A."/>
            <person name="An P."/>
            <person name="Anderson E."/>
            <person name="Anderson S."/>
            <person name="Arachi H."/>
            <person name="Azer M."/>
            <person name="Bachantsang P."/>
            <person name="Barry A."/>
            <person name="Bayul T."/>
            <person name="Berlin A."/>
            <person name="Bessette D."/>
            <person name="Bloom T."/>
            <person name="Blye J."/>
            <person name="Boguslavskiy L."/>
            <person name="Bonnet C."/>
            <person name="Boukhgalter B."/>
            <person name="Bourzgui I."/>
            <person name="Brown A."/>
            <person name="Cahill P."/>
            <person name="Channer S."/>
            <person name="Cheshatsang Y."/>
            <person name="Chuda L."/>
            <person name="Citroen M."/>
            <person name="Collymore A."/>
            <person name="Cooke P."/>
            <person name="Costello M."/>
            <person name="D'Aco K."/>
            <person name="Daza R."/>
            <person name="De Haan G."/>
            <person name="DeGray S."/>
            <person name="DeMaso C."/>
            <person name="Dhargay N."/>
            <person name="Dooley K."/>
            <person name="Dooley E."/>
            <person name="Doricent M."/>
            <person name="Dorje P."/>
            <person name="Dorjee K."/>
            <person name="Dupes A."/>
            <person name="Elong R."/>
            <person name="Falk J."/>
            <person name="Farina A."/>
            <person name="Faro S."/>
            <person name="Ferguson D."/>
            <person name="Fisher S."/>
            <person name="Foley C.D."/>
            <person name="Franke A."/>
            <person name="Friedrich D."/>
            <person name="Gadbois L."/>
            <person name="Gearin G."/>
            <person name="Gearin C.R."/>
            <person name="Giannoukos G."/>
            <person name="Goode T."/>
            <person name="Graham J."/>
            <person name="Grandbois E."/>
            <person name="Grewal S."/>
            <person name="Gyaltsen K."/>
            <person name="Hafez N."/>
            <person name="Hagos B."/>
            <person name="Hall J."/>
            <person name="Henson C."/>
            <person name="Hollinger A."/>
            <person name="Honan T."/>
            <person name="Huard M.D."/>
            <person name="Hughes L."/>
            <person name="Hurhula B."/>
            <person name="Husby M.E."/>
            <person name="Kamat A."/>
            <person name="Kanga B."/>
            <person name="Kashin S."/>
            <person name="Khazanovich D."/>
            <person name="Kisner P."/>
            <person name="Lance K."/>
            <person name="Lara M."/>
            <person name="Lee W."/>
            <person name="Lennon N."/>
            <person name="Letendre F."/>
            <person name="LeVine R."/>
            <person name="Lipovsky A."/>
            <person name="Liu X."/>
            <person name="Liu J."/>
            <person name="Liu S."/>
            <person name="Lokyitsang T."/>
            <person name="Lokyitsang Y."/>
            <person name="Lubonja R."/>
            <person name="Lui A."/>
            <person name="MacDonald P."/>
            <person name="Magnisalis V."/>
            <person name="Maru K."/>
            <person name="Matthews C."/>
            <person name="McCusker W."/>
            <person name="McDonough S."/>
            <person name="Mehta T."/>
            <person name="Meldrim J."/>
            <person name="Meneus L."/>
            <person name="Mihai O."/>
            <person name="Mihalev A."/>
            <person name="Mihova T."/>
            <person name="Mittelman R."/>
            <person name="Mlenga V."/>
            <person name="Montmayeur A."/>
            <person name="Mulrain L."/>
            <person name="Navidi A."/>
            <person name="Naylor J."/>
            <person name="Negash T."/>
            <person name="Nguyen T."/>
            <person name="Nguyen N."/>
            <person name="Nicol R."/>
            <person name="Norbu C."/>
            <person name="Norbu N."/>
            <person name="Novod N."/>
            <person name="O'Neill B."/>
            <person name="Osman S."/>
            <person name="Markiewicz E."/>
            <person name="Oyono O.L."/>
            <person name="Patti C."/>
            <person name="Phunkhang P."/>
            <person name="Pierre F."/>
            <person name="Priest M."/>
            <person name="Raghuraman S."/>
            <person name="Rege F."/>
            <person name="Reyes R."/>
            <person name="Rise C."/>
            <person name="Rogov P."/>
            <person name="Ross K."/>
            <person name="Ryan E."/>
            <person name="Settipalli S."/>
            <person name="Shea T."/>
            <person name="Sherpa N."/>
            <person name="Shi L."/>
            <person name="Shih D."/>
            <person name="Sparrow T."/>
            <person name="Spaulding J."/>
            <person name="Stalker J."/>
            <person name="Stange-Thomann N."/>
            <person name="Stavropoulos S."/>
            <person name="Stone C."/>
            <person name="Strader C."/>
            <person name="Tesfaye S."/>
            <person name="Thomson T."/>
            <person name="Thoulutsang Y."/>
            <person name="Thoulutsang D."/>
            <person name="Topham K."/>
            <person name="Topping I."/>
            <person name="Tsamla T."/>
            <person name="Vassiliev H."/>
            <person name="Vo A."/>
            <person name="Wangchuk T."/>
            <person name="Wangdi T."/>
            <person name="Weiand M."/>
            <person name="Wilkinson J."/>
            <person name="Wilson A."/>
            <person name="Yadav S."/>
            <person name="Young G."/>
            <person name="Yu Q."/>
            <person name="Zembek L."/>
            <person name="Zhong D."/>
            <person name="Zimmer A."/>
            <person name="Zwirko Z."/>
            <person name="Jaffe D.B."/>
            <person name="Alvarez P."/>
            <person name="Brockman W."/>
            <person name="Butler J."/>
            <person name="Chin C."/>
            <person name="Gnerre S."/>
            <person name="Grabherr M."/>
            <person name="Kleber M."/>
            <person name="Mauceli E."/>
            <person name="MacCallum I."/>
        </authorList>
    </citation>
    <scope>NUCLEOTIDE SEQUENCE [LARGE SCALE GENOMIC DNA]</scope>
    <source>
        <strain evidence="2 3">TSC#14021-0224.01</strain>
    </source>
</reference>
<evidence type="ECO:0000256" key="1">
    <source>
        <dbReference type="SAM" id="Phobius"/>
    </source>
</evidence>
<keyword evidence="1" id="KW-1133">Transmembrane helix</keyword>
<accession>B3P4N6</accession>
<dbReference type="AlphaFoldDB" id="B3P4N6"/>
<dbReference type="HOGENOM" id="CLU_2851995_0_0_1"/>
<name>B3P4N6_DROER</name>
<keyword evidence="1" id="KW-0812">Transmembrane</keyword>
<evidence type="ECO:0000313" key="2">
    <source>
        <dbReference type="EMBL" id="EDV49689.1"/>
    </source>
</evidence>